<dbReference type="Proteomes" id="UP001497680">
    <property type="component" value="Unassembled WGS sequence"/>
</dbReference>
<accession>A0ACC0D1V5</accession>
<comment type="caution">
    <text evidence="1">The sequence shown here is derived from an EMBL/GenBank/DDBJ whole genome shotgun (WGS) entry which is preliminary data.</text>
</comment>
<dbReference type="EMBL" id="MU394316">
    <property type="protein sequence ID" value="KAI6086320.1"/>
    <property type="molecule type" value="Genomic_DNA"/>
</dbReference>
<proteinExistence type="predicted"/>
<protein>
    <submittedName>
        <fullName evidence="1">Major facilitator superfamily domain-containing protein</fullName>
    </submittedName>
</protein>
<sequence length="656" mass="70671">MSSEDRSTAFRCQYPVASTTSLLPDNAVHLTMSKTEEHQVLKFESKGRHTVDGDRDGQNASDMVSEADHNMGSQPSIPIAAEFQEIPGENLEEIQTSNKQEEGDHASMAESEKRQYTIDTAGSLIEGEHEEYISGIKLTLVLTAITIVYFLVMLDTTIVATAIPYITNDFHSLLDVGWYGSAYLLSSSALQPLSGKVYSKLNSKWCFVVYLVIFEIGSVICAVASSSTMLIAGRVVSGIGGSGLLNGNSIVLNSCVPPHRQPALLGIVVGLGNLGLAIGPLLGGAFTQYVTWRWCFYVNLPIGGVVALAIVFIRIPDHIEKPDLRAVIKNAVTDFDLPGFALFAPAAIMLFLALQWGGNQYAWDSSQVIGLFCGAGAMFIVWLVWDYYQGENAMIPFSMMKRRVVWASCATGFFMNGSMFITAYYLPIYFQAVLGASPFMSGVDVLPNILATMVFGVMTGALIQKIGYYTPFVLTGAALNTIGCGLLSLLTPNTSTGQWIGFQVVMGAGRGLGAAVPVLAIQNCMNSVNKDLVPAAVSILVFLQMFSAAAMIVVSQTILTNSLVDLVPQNAAGVDPQLVIKAGTTATDLRLAVGLDRLPGVLWAYSKSLQRVWYFAAGISALAFIIGWWLGLENTREKAKEVGSRESAETLKELSS</sequence>
<organism evidence="1 2">
    <name type="scientific">Hypoxylon rubiginosum</name>
    <dbReference type="NCBI Taxonomy" id="110542"/>
    <lineage>
        <taxon>Eukaryota</taxon>
        <taxon>Fungi</taxon>
        <taxon>Dikarya</taxon>
        <taxon>Ascomycota</taxon>
        <taxon>Pezizomycotina</taxon>
        <taxon>Sordariomycetes</taxon>
        <taxon>Xylariomycetidae</taxon>
        <taxon>Xylariales</taxon>
        <taxon>Hypoxylaceae</taxon>
        <taxon>Hypoxylon</taxon>
    </lineage>
</organism>
<name>A0ACC0D1V5_9PEZI</name>
<reference evidence="1 2" key="1">
    <citation type="journal article" date="2022" name="New Phytol.">
        <title>Ecological generalism drives hyperdiversity of secondary metabolite gene clusters in xylarialean endophytes.</title>
        <authorList>
            <person name="Franco M.E.E."/>
            <person name="Wisecaver J.H."/>
            <person name="Arnold A.E."/>
            <person name="Ju Y.M."/>
            <person name="Slot J.C."/>
            <person name="Ahrendt S."/>
            <person name="Moore L.P."/>
            <person name="Eastman K.E."/>
            <person name="Scott K."/>
            <person name="Konkel Z."/>
            <person name="Mondo S.J."/>
            <person name="Kuo A."/>
            <person name="Hayes R.D."/>
            <person name="Haridas S."/>
            <person name="Andreopoulos B."/>
            <person name="Riley R."/>
            <person name="LaButti K."/>
            <person name="Pangilinan J."/>
            <person name="Lipzen A."/>
            <person name="Amirebrahimi M."/>
            <person name="Yan J."/>
            <person name="Adam C."/>
            <person name="Keymanesh K."/>
            <person name="Ng V."/>
            <person name="Louie K."/>
            <person name="Northen T."/>
            <person name="Drula E."/>
            <person name="Henrissat B."/>
            <person name="Hsieh H.M."/>
            <person name="Youens-Clark K."/>
            <person name="Lutzoni F."/>
            <person name="Miadlikowska J."/>
            <person name="Eastwood D.C."/>
            <person name="Hamelin R.C."/>
            <person name="Grigoriev I.V."/>
            <person name="U'Ren J.M."/>
        </authorList>
    </citation>
    <scope>NUCLEOTIDE SEQUENCE [LARGE SCALE GENOMIC DNA]</scope>
    <source>
        <strain evidence="1 2">ER1909</strain>
    </source>
</reference>
<keyword evidence="2" id="KW-1185">Reference proteome</keyword>
<evidence type="ECO:0000313" key="1">
    <source>
        <dbReference type="EMBL" id="KAI6086320.1"/>
    </source>
</evidence>
<gene>
    <name evidence="1" type="ORF">F4821DRAFT_129109</name>
</gene>
<evidence type="ECO:0000313" key="2">
    <source>
        <dbReference type="Proteomes" id="UP001497680"/>
    </source>
</evidence>